<accession>A0A453RBA3</accession>
<feature type="transmembrane region" description="Helical" evidence="1">
    <location>
        <begin position="33"/>
        <end position="53"/>
    </location>
</feature>
<reference evidence="2" key="3">
    <citation type="journal article" date="2017" name="Nature">
        <title>Genome sequence of the progenitor of the wheat D genome Aegilops tauschii.</title>
        <authorList>
            <person name="Luo M.C."/>
            <person name="Gu Y.Q."/>
            <person name="Puiu D."/>
            <person name="Wang H."/>
            <person name="Twardziok S.O."/>
            <person name="Deal K.R."/>
            <person name="Huo N."/>
            <person name="Zhu T."/>
            <person name="Wang L."/>
            <person name="Wang Y."/>
            <person name="McGuire P.E."/>
            <person name="Liu S."/>
            <person name="Long H."/>
            <person name="Ramasamy R.K."/>
            <person name="Rodriguez J.C."/>
            <person name="Van S.L."/>
            <person name="Yuan L."/>
            <person name="Wang Z."/>
            <person name="Xia Z."/>
            <person name="Xiao L."/>
            <person name="Anderson O.D."/>
            <person name="Ouyang S."/>
            <person name="Liang Y."/>
            <person name="Zimin A.V."/>
            <person name="Pertea G."/>
            <person name="Qi P."/>
            <person name="Bennetzen J.L."/>
            <person name="Dai X."/>
            <person name="Dawson M.W."/>
            <person name="Muller H.G."/>
            <person name="Kugler K."/>
            <person name="Rivarola-Duarte L."/>
            <person name="Spannagl M."/>
            <person name="Mayer K.F.X."/>
            <person name="Lu F.H."/>
            <person name="Bevan M.W."/>
            <person name="Leroy P."/>
            <person name="Li P."/>
            <person name="You F.M."/>
            <person name="Sun Q."/>
            <person name="Liu Z."/>
            <person name="Lyons E."/>
            <person name="Wicker T."/>
            <person name="Salzberg S.L."/>
            <person name="Devos K.M."/>
            <person name="Dvorak J."/>
        </authorList>
    </citation>
    <scope>NUCLEOTIDE SEQUENCE [LARGE SCALE GENOMIC DNA]</scope>
    <source>
        <strain evidence="2">cv. AL8/78</strain>
    </source>
</reference>
<keyword evidence="1" id="KW-0812">Transmembrane</keyword>
<sequence length="83" mass="9622">MLENIAKRKLTENRRANHHIHSHQIMDMFQKHIACFTGAFMPCTHPTNLLLPFHPANVNGVEHDLVMIISYLLTLILMIMLSF</sequence>
<reference evidence="2" key="4">
    <citation type="submission" date="2019-03" db="UniProtKB">
        <authorList>
            <consortium name="EnsemblPlants"/>
        </authorList>
    </citation>
    <scope>IDENTIFICATION</scope>
</reference>
<reference evidence="3" key="1">
    <citation type="journal article" date="2014" name="Science">
        <title>Ancient hybridizations among the ancestral genomes of bread wheat.</title>
        <authorList>
            <consortium name="International Wheat Genome Sequencing Consortium,"/>
            <person name="Marcussen T."/>
            <person name="Sandve S.R."/>
            <person name="Heier L."/>
            <person name="Spannagl M."/>
            <person name="Pfeifer M."/>
            <person name="Jakobsen K.S."/>
            <person name="Wulff B.B."/>
            <person name="Steuernagel B."/>
            <person name="Mayer K.F."/>
            <person name="Olsen O.A."/>
        </authorList>
    </citation>
    <scope>NUCLEOTIDE SEQUENCE [LARGE SCALE GENOMIC DNA]</scope>
    <source>
        <strain evidence="3">cv. AL8/78</strain>
    </source>
</reference>
<keyword evidence="3" id="KW-1185">Reference proteome</keyword>
<reference evidence="3" key="2">
    <citation type="journal article" date="2017" name="Nat. Plants">
        <title>The Aegilops tauschii genome reveals multiple impacts of transposons.</title>
        <authorList>
            <person name="Zhao G."/>
            <person name="Zou C."/>
            <person name="Li K."/>
            <person name="Wang K."/>
            <person name="Li T."/>
            <person name="Gao L."/>
            <person name="Zhang X."/>
            <person name="Wang H."/>
            <person name="Yang Z."/>
            <person name="Liu X."/>
            <person name="Jiang W."/>
            <person name="Mao L."/>
            <person name="Kong X."/>
            <person name="Jiao Y."/>
            <person name="Jia J."/>
        </authorList>
    </citation>
    <scope>NUCLEOTIDE SEQUENCE [LARGE SCALE GENOMIC DNA]</scope>
    <source>
        <strain evidence="3">cv. AL8/78</strain>
    </source>
</reference>
<reference evidence="2" key="5">
    <citation type="journal article" date="2021" name="G3 (Bethesda)">
        <title>Aegilops tauschii genome assembly Aet v5.0 features greater sequence contiguity and improved annotation.</title>
        <authorList>
            <person name="Wang L."/>
            <person name="Zhu T."/>
            <person name="Rodriguez J.C."/>
            <person name="Deal K.R."/>
            <person name="Dubcovsky J."/>
            <person name="McGuire P.E."/>
            <person name="Lux T."/>
            <person name="Spannagl M."/>
            <person name="Mayer K.F.X."/>
            <person name="Baldrich P."/>
            <person name="Meyers B.C."/>
            <person name="Huo N."/>
            <person name="Gu Y.Q."/>
            <person name="Zhou H."/>
            <person name="Devos K.M."/>
            <person name="Bennetzen J.L."/>
            <person name="Unver T."/>
            <person name="Budak H."/>
            <person name="Gulick P.J."/>
            <person name="Galiba G."/>
            <person name="Kalapos B."/>
            <person name="Nelson D.R."/>
            <person name="Li P."/>
            <person name="You F.M."/>
            <person name="Luo M.C."/>
            <person name="Dvorak J."/>
        </authorList>
    </citation>
    <scope>NUCLEOTIDE SEQUENCE [LARGE SCALE GENOMIC DNA]</scope>
    <source>
        <strain evidence="2">cv. AL8/78</strain>
    </source>
</reference>
<evidence type="ECO:0000256" key="1">
    <source>
        <dbReference type="SAM" id="Phobius"/>
    </source>
</evidence>
<keyword evidence="1" id="KW-1133">Transmembrane helix</keyword>
<protein>
    <submittedName>
        <fullName evidence="2">Uncharacterized protein</fullName>
    </submittedName>
</protein>
<evidence type="ECO:0000313" key="3">
    <source>
        <dbReference type="Proteomes" id="UP000015105"/>
    </source>
</evidence>
<organism evidence="2 3">
    <name type="scientific">Aegilops tauschii subsp. strangulata</name>
    <name type="common">Goatgrass</name>
    <dbReference type="NCBI Taxonomy" id="200361"/>
    <lineage>
        <taxon>Eukaryota</taxon>
        <taxon>Viridiplantae</taxon>
        <taxon>Streptophyta</taxon>
        <taxon>Embryophyta</taxon>
        <taxon>Tracheophyta</taxon>
        <taxon>Spermatophyta</taxon>
        <taxon>Magnoliopsida</taxon>
        <taxon>Liliopsida</taxon>
        <taxon>Poales</taxon>
        <taxon>Poaceae</taxon>
        <taxon>BOP clade</taxon>
        <taxon>Pooideae</taxon>
        <taxon>Triticodae</taxon>
        <taxon>Triticeae</taxon>
        <taxon>Triticinae</taxon>
        <taxon>Aegilops</taxon>
    </lineage>
</organism>
<dbReference type="Proteomes" id="UP000015105">
    <property type="component" value="Chromosome 7D"/>
</dbReference>
<proteinExistence type="predicted"/>
<dbReference type="Gramene" id="AET7Gv20522000.16">
    <property type="protein sequence ID" value="AET7Gv20522000.16"/>
    <property type="gene ID" value="AET7Gv20522000"/>
</dbReference>
<feature type="transmembrane region" description="Helical" evidence="1">
    <location>
        <begin position="65"/>
        <end position="82"/>
    </location>
</feature>
<dbReference type="AlphaFoldDB" id="A0A453RBA3"/>
<dbReference type="EnsemblPlants" id="AET7Gv20522000.16">
    <property type="protein sequence ID" value="AET7Gv20522000.16"/>
    <property type="gene ID" value="AET7Gv20522000"/>
</dbReference>
<keyword evidence="1" id="KW-0472">Membrane</keyword>
<name>A0A453RBA3_AEGTS</name>
<evidence type="ECO:0000313" key="2">
    <source>
        <dbReference type="EnsemblPlants" id="AET7Gv20522000.16"/>
    </source>
</evidence>